<keyword evidence="1" id="KW-0812">Transmembrane</keyword>
<evidence type="ECO:0000256" key="1">
    <source>
        <dbReference type="SAM" id="Phobius"/>
    </source>
</evidence>
<dbReference type="EMBL" id="JAFLVX010000015">
    <property type="protein sequence ID" value="MBO0476537.1"/>
    <property type="molecule type" value="Genomic_DNA"/>
</dbReference>
<feature type="transmembrane region" description="Helical" evidence="1">
    <location>
        <begin position="12"/>
        <end position="30"/>
    </location>
</feature>
<sequence>MIDVIQENLDTSIAIATLFISALVIFLGLGESEKNKQEQLKFILISYTVIILLVLFYTNVSTFIFGILLLFFFLGGLSFSTNGTFGLEKELNSIELLWYSSVSWFFITNNYFLYMSIMISYAFRFEVYISLAIISISLILQYLAIVKDYFGINTYKVTFEELEKINLYARNNKRAEDVLNSEFLNEKLQLVAFVLYVEDRYLLDRKKFRISLKNLIDSKRDPVIFKGKIAYQEKSRIDKYKRGYSTIEQQLIRQYSIGNNAYRYKYRRKFFFDWVYTPMFSKALCNRKSRVYGKEKKIAKKELVWSLKLMLLYNYFMSVLKNPKDSEELILNMSRQSRVSVSVYEKMFEIFKDSEDEKNIKEKIKSNLLNKYNFY</sequence>
<accession>A0ABS3HTH6</accession>
<gene>
    <name evidence="2" type="ORF">DOK76_05610</name>
</gene>
<proteinExistence type="predicted"/>
<reference evidence="2 3" key="1">
    <citation type="submission" date="2021-03" db="EMBL/GenBank/DDBJ databases">
        <title>Enterococcal diversity collection.</title>
        <authorList>
            <person name="Gilmore M.S."/>
            <person name="Schwartzman J."/>
            <person name="Van Tyne D."/>
            <person name="Martin M."/>
            <person name="Earl A.M."/>
            <person name="Manson A.L."/>
            <person name="Straub T."/>
            <person name="Salamzade R."/>
            <person name="Saavedra J."/>
            <person name="Lebreton F."/>
            <person name="Prichula J."/>
            <person name="Schaufler K."/>
            <person name="Gaca A."/>
            <person name="Sgardioli B."/>
            <person name="Wagenaar J."/>
            <person name="Strong T."/>
        </authorList>
    </citation>
    <scope>NUCLEOTIDE SEQUENCE [LARGE SCALE GENOMIC DNA]</scope>
    <source>
        <strain evidence="2 3">DIV0080</strain>
    </source>
</reference>
<dbReference type="Proteomes" id="UP000664857">
    <property type="component" value="Unassembled WGS sequence"/>
</dbReference>
<feature type="transmembrane region" description="Helical" evidence="1">
    <location>
        <begin position="127"/>
        <end position="146"/>
    </location>
</feature>
<keyword evidence="1" id="KW-0472">Membrane</keyword>
<protein>
    <submittedName>
        <fullName evidence="2">Uncharacterized protein</fullName>
    </submittedName>
</protein>
<name>A0ABS3HTH6_9ENTE</name>
<keyword evidence="1" id="KW-1133">Transmembrane helix</keyword>
<evidence type="ECO:0000313" key="2">
    <source>
        <dbReference type="EMBL" id="MBO0476537.1"/>
    </source>
</evidence>
<evidence type="ECO:0000313" key="3">
    <source>
        <dbReference type="Proteomes" id="UP000664857"/>
    </source>
</evidence>
<keyword evidence="3" id="KW-1185">Reference proteome</keyword>
<comment type="caution">
    <text evidence="2">The sequence shown here is derived from an EMBL/GenBank/DDBJ whole genome shotgun (WGS) entry which is preliminary data.</text>
</comment>
<dbReference type="RefSeq" id="WP_206965613.1">
    <property type="nucleotide sequence ID" value="NZ_JAFLVX010000015.1"/>
</dbReference>
<organism evidence="2 3">
    <name type="scientific">Candidatus Vagococcus giribetii</name>
    <dbReference type="NCBI Taxonomy" id="2230876"/>
    <lineage>
        <taxon>Bacteria</taxon>
        <taxon>Bacillati</taxon>
        <taxon>Bacillota</taxon>
        <taxon>Bacilli</taxon>
        <taxon>Lactobacillales</taxon>
        <taxon>Enterococcaceae</taxon>
        <taxon>Vagococcus</taxon>
    </lineage>
</organism>
<feature type="transmembrane region" description="Helical" evidence="1">
    <location>
        <begin position="42"/>
        <end position="58"/>
    </location>
</feature>
<feature type="transmembrane region" description="Helical" evidence="1">
    <location>
        <begin position="97"/>
        <end position="121"/>
    </location>
</feature>